<dbReference type="SUPFAM" id="SSF111369">
    <property type="entry name" value="HlyD-like secretion proteins"/>
    <property type="match status" value="1"/>
</dbReference>
<dbReference type="Gene3D" id="2.40.420.20">
    <property type="match status" value="1"/>
</dbReference>
<dbReference type="NCBIfam" id="TIGR01730">
    <property type="entry name" value="RND_mfp"/>
    <property type="match status" value="1"/>
</dbReference>
<evidence type="ECO:0000313" key="9">
    <source>
        <dbReference type="EMBL" id="RZT76838.1"/>
    </source>
</evidence>
<evidence type="ECO:0000256" key="3">
    <source>
        <dbReference type="ARBA" id="ARBA00022448"/>
    </source>
</evidence>
<evidence type="ECO:0000259" key="8">
    <source>
        <dbReference type="Pfam" id="PF25967"/>
    </source>
</evidence>
<evidence type="ECO:0000259" key="7">
    <source>
        <dbReference type="Pfam" id="PF25954"/>
    </source>
</evidence>
<dbReference type="Pfam" id="PF25917">
    <property type="entry name" value="BSH_RND"/>
    <property type="match status" value="1"/>
</dbReference>
<dbReference type="Pfam" id="PF25954">
    <property type="entry name" value="Beta-barrel_RND_2"/>
    <property type="match status" value="1"/>
</dbReference>
<evidence type="ECO:0000256" key="2">
    <source>
        <dbReference type="ARBA" id="ARBA00009477"/>
    </source>
</evidence>
<name>A0ABY0INN2_9RHOO</name>
<feature type="signal peptide" evidence="4">
    <location>
        <begin position="1"/>
        <end position="18"/>
    </location>
</feature>
<evidence type="ECO:0000259" key="5">
    <source>
        <dbReference type="Pfam" id="PF25876"/>
    </source>
</evidence>
<feature type="domain" description="Multidrug resistance protein MdtA-like barrel-sandwich hybrid" evidence="6">
    <location>
        <begin position="63"/>
        <end position="193"/>
    </location>
</feature>
<dbReference type="InterPro" id="IPR058624">
    <property type="entry name" value="MdtA-like_HH"/>
</dbReference>
<dbReference type="InterPro" id="IPR058625">
    <property type="entry name" value="MdtA-like_BSH"/>
</dbReference>
<dbReference type="Gene3D" id="2.40.50.100">
    <property type="match status" value="2"/>
</dbReference>
<dbReference type="InterPro" id="IPR006143">
    <property type="entry name" value="RND_pump_MFP"/>
</dbReference>
<keyword evidence="4" id="KW-0732">Signal</keyword>
<dbReference type="RefSeq" id="WP_130459892.1">
    <property type="nucleotide sequence ID" value="NZ_SHKM01000002.1"/>
</dbReference>
<comment type="similarity">
    <text evidence="2">Belongs to the membrane fusion protein (MFP) (TC 8.A.1) family.</text>
</comment>
<feature type="domain" description="Multidrug resistance protein MdtA-like C-terminal permuted SH3" evidence="8">
    <location>
        <begin position="282"/>
        <end position="341"/>
    </location>
</feature>
<reference evidence="9 10" key="1">
    <citation type="submission" date="2019-02" db="EMBL/GenBank/DDBJ databases">
        <title>Genomic Encyclopedia of Type Strains, Phase IV (KMG-IV): sequencing the most valuable type-strain genomes for metagenomic binning, comparative biology and taxonomic classification.</title>
        <authorList>
            <person name="Goeker M."/>
        </authorList>
    </citation>
    <scope>NUCLEOTIDE SEQUENCE [LARGE SCALE GENOMIC DNA]</scope>
    <source>
        <strain evidence="9 10">DSM 21223</strain>
    </source>
</reference>
<organism evidence="9 10">
    <name type="scientific">Azospira oryzae</name>
    <dbReference type="NCBI Taxonomy" id="146939"/>
    <lineage>
        <taxon>Bacteria</taxon>
        <taxon>Pseudomonadati</taxon>
        <taxon>Pseudomonadota</taxon>
        <taxon>Betaproteobacteria</taxon>
        <taxon>Rhodocyclales</taxon>
        <taxon>Rhodocyclaceae</taxon>
        <taxon>Azospira</taxon>
    </lineage>
</organism>
<comment type="caution">
    <text evidence="9">The sequence shown here is derived from an EMBL/GenBank/DDBJ whole genome shotgun (WGS) entry which is preliminary data.</text>
</comment>
<feature type="chain" id="PRO_5045266580" evidence="4">
    <location>
        <begin position="19"/>
        <end position="384"/>
    </location>
</feature>
<dbReference type="InterPro" id="IPR058792">
    <property type="entry name" value="Beta-barrel_RND_2"/>
</dbReference>
<gene>
    <name evidence="9" type="ORF">EV678_2721</name>
</gene>
<dbReference type="PROSITE" id="PS51257">
    <property type="entry name" value="PROKAR_LIPOPROTEIN"/>
    <property type="match status" value="1"/>
</dbReference>
<accession>A0ABY0INN2</accession>
<dbReference type="PANTHER" id="PTHR30469">
    <property type="entry name" value="MULTIDRUG RESISTANCE PROTEIN MDTA"/>
    <property type="match status" value="1"/>
</dbReference>
<dbReference type="InterPro" id="IPR058627">
    <property type="entry name" value="MdtA-like_C"/>
</dbReference>
<feature type="domain" description="Multidrug resistance protein MdtA-like alpha-helical hairpin" evidence="5">
    <location>
        <begin position="98"/>
        <end position="154"/>
    </location>
</feature>
<dbReference type="Pfam" id="PF25876">
    <property type="entry name" value="HH_MFP_RND"/>
    <property type="match status" value="1"/>
</dbReference>
<evidence type="ECO:0000256" key="4">
    <source>
        <dbReference type="SAM" id="SignalP"/>
    </source>
</evidence>
<dbReference type="Gene3D" id="2.40.30.170">
    <property type="match status" value="1"/>
</dbReference>
<comment type="subcellular location">
    <subcellularLocation>
        <location evidence="1">Cell envelope</location>
    </subcellularLocation>
</comment>
<dbReference type="EMBL" id="SHKM01000002">
    <property type="protein sequence ID" value="RZT76838.1"/>
    <property type="molecule type" value="Genomic_DNA"/>
</dbReference>
<dbReference type="Proteomes" id="UP000292136">
    <property type="component" value="Unassembled WGS sequence"/>
</dbReference>
<proteinExistence type="inferred from homology"/>
<keyword evidence="10" id="KW-1185">Reference proteome</keyword>
<evidence type="ECO:0000259" key="6">
    <source>
        <dbReference type="Pfam" id="PF25917"/>
    </source>
</evidence>
<protein>
    <submittedName>
        <fullName evidence="9">RND family efflux transporter MFP subunit</fullName>
    </submittedName>
</protein>
<keyword evidence="3" id="KW-0813">Transport</keyword>
<feature type="domain" description="CusB-like beta-barrel" evidence="7">
    <location>
        <begin position="204"/>
        <end position="277"/>
    </location>
</feature>
<evidence type="ECO:0000256" key="1">
    <source>
        <dbReference type="ARBA" id="ARBA00004196"/>
    </source>
</evidence>
<dbReference type="Pfam" id="PF25967">
    <property type="entry name" value="RND-MFP_C"/>
    <property type="match status" value="1"/>
</dbReference>
<evidence type="ECO:0000313" key="10">
    <source>
        <dbReference type="Proteomes" id="UP000292136"/>
    </source>
</evidence>
<sequence length="384" mass="39935">MKNIPSFVLLAATAMVLAACGKEAPKAPEPRPALTQVVGAAGQSDMLWVGEVRARYETDQGFRIGGKVIERKVDIGAVVKKGQILARLDPVDAGLSAAAANAQTKAAEADFLVAKAEYERQKKLLEKQFISQSAFDSREAQFKAAQARLDQARAQAAVTGNQAGYTDLVAEKDGVVTDVKVEPGQVVSAGQPAIRLALAGDKEVVVAVPEGRMKGIEPGTSAVIRLWANQDQSYAARVREVAPAADAATRSFQVKVTVLEPDAGLRLGMTAGVLIGSAEAPLLVPTAALTRLDGKNTVWVVNPQSGEVQPRSVTTGPFREDGVVVEKGLARGERVVIAGVHKLQPGQLVRAVEPSTVPLPMVGGGGAGPVAATPVAAKPAESAK</sequence>
<dbReference type="PANTHER" id="PTHR30469:SF15">
    <property type="entry name" value="HLYD FAMILY OF SECRETION PROTEINS"/>
    <property type="match status" value="1"/>
</dbReference>